<evidence type="ECO:0000256" key="1">
    <source>
        <dbReference type="SAM" id="Phobius"/>
    </source>
</evidence>
<reference evidence="2" key="1">
    <citation type="submission" date="2019-10" db="EMBL/GenBank/DDBJ databases">
        <authorList>
            <consortium name="DOE Joint Genome Institute"/>
            <person name="Kuo A."/>
            <person name="Miyauchi S."/>
            <person name="Kiss E."/>
            <person name="Drula E."/>
            <person name="Kohler A."/>
            <person name="Sanchez-Garcia M."/>
            <person name="Andreopoulos B."/>
            <person name="Barry K.W."/>
            <person name="Bonito G."/>
            <person name="Buee M."/>
            <person name="Carver A."/>
            <person name="Chen C."/>
            <person name="Cichocki N."/>
            <person name="Clum A."/>
            <person name="Culley D."/>
            <person name="Crous P.W."/>
            <person name="Fauchery L."/>
            <person name="Girlanda M."/>
            <person name="Hayes R."/>
            <person name="Keri Z."/>
            <person name="LaButti K."/>
            <person name="Lipzen A."/>
            <person name="Lombard V."/>
            <person name="Magnuson J."/>
            <person name="Maillard F."/>
            <person name="Morin E."/>
            <person name="Murat C."/>
            <person name="Nolan M."/>
            <person name="Ohm R."/>
            <person name="Pangilinan J."/>
            <person name="Pereira M."/>
            <person name="Perotto S."/>
            <person name="Peter M."/>
            <person name="Riley R."/>
            <person name="Sitrit Y."/>
            <person name="Stielow B."/>
            <person name="Szollosi G."/>
            <person name="Zifcakova L."/>
            <person name="Stursova M."/>
            <person name="Spatafora J.W."/>
            <person name="Tedersoo L."/>
            <person name="Vaario L.-M."/>
            <person name="Yamada A."/>
            <person name="Yan M."/>
            <person name="Wang P."/>
            <person name="Xu J."/>
            <person name="Bruns T."/>
            <person name="Baldrian P."/>
            <person name="Vilgalys R."/>
            <person name="Henrissat B."/>
            <person name="Grigoriev I.V."/>
            <person name="Hibbett D."/>
            <person name="Nagy L.G."/>
            <person name="Martin F.M."/>
        </authorList>
    </citation>
    <scope>NUCLEOTIDE SEQUENCE</scope>
    <source>
        <strain evidence="2">Prilba</strain>
    </source>
</reference>
<proteinExistence type="predicted"/>
<keyword evidence="3" id="KW-1185">Reference proteome</keyword>
<keyword evidence="1" id="KW-1133">Transmembrane helix</keyword>
<reference evidence="2" key="2">
    <citation type="journal article" date="2020" name="Nat. Commun.">
        <title>Large-scale genome sequencing of mycorrhizal fungi provides insights into the early evolution of symbiotic traits.</title>
        <authorList>
            <person name="Miyauchi S."/>
            <person name="Kiss E."/>
            <person name="Kuo A."/>
            <person name="Drula E."/>
            <person name="Kohler A."/>
            <person name="Sanchez-Garcia M."/>
            <person name="Morin E."/>
            <person name="Andreopoulos B."/>
            <person name="Barry K.W."/>
            <person name="Bonito G."/>
            <person name="Buee M."/>
            <person name="Carver A."/>
            <person name="Chen C."/>
            <person name="Cichocki N."/>
            <person name="Clum A."/>
            <person name="Culley D."/>
            <person name="Crous P.W."/>
            <person name="Fauchery L."/>
            <person name="Girlanda M."/>
            <person name="Hayes R.D."/>
            <person name="Keri Z."/>
            <person name="LaButti K."/>
            <person name="Lipzen A."/>
            <person name="Lombard V."/>
            <person name="Magnuson J."/>
            <person name="Maillard F."/>
            <person name="Murat C."/>
            <person name="Nolan M."/>
            <person name="Ohm R.A."/>
            <person name="Pangilinan J."/>
            <person name="Pereira M.F."/>
            <person name="Perotto S."/>
            <person name="Peter M."/>
            <person name="Pfister S."/>
            <person name="Riley R."/>
            <person name="Sitrit Y."/>
            <person name="Stielow J.B."/>
            <person name="Szollosi G."/>
            <person name="Zifcakova L."/>
            <person name="Stursova M."/>
            <person name="Spatafora J.W."/>
            <person name="Tedersoo L."/>
            <person name="Vaario L.M."/>
            <person name="Yamada A."/>
            <person name="Yan M."/>
            <person name="Wang P."/>
            <person name="Xu J."/>
            <person name="Bruns T."/>
            <person name="Baldrian P."/>
            <person name="Vilgalys R."/>
            <person name="Dunand C."/>
            <person name="Henrissat B."/>
            <person name="Grigoriev I.V."/>
            <person name="Hibbett D."/>
            <person name="Nagy L.G."/>
            <person name="Martin F.M."/>
        </authorList>
    </citation>
    <scope>NUCLEOTIDE SEQUENCE</scope>
    <source>
        <strain evidence="2">Prilba</strain>
    </source>
</reference>
<dbReference type="Proteomes" id="UP000759537">
    <property type="component" value="Unassembled WGS sequence"/>
</dbReference>
<dbReference type="AlphaFoldDB" id="A0A9P5TB60"/>
<sequence length="228" mass="25488">MDTLHRHGHGQRWVCNEGIGRGHGVGEGIWTGMVKGAGDKSEVRTQLVREANIWDRSLVSQNEAREEDQCTSGKYRDEIKALQRLPDSPHCICKLVMCSLWLFESYSQGTRRDRCNSLGRLHKYQSRSVAVKDNRRLDWARIGQDNLDESCSGKASGVSGGDKWYQEWYGGTDGLGTMGASLGKVPAEGELSCLGPYLVLYYMSALIAWAHAIVVYQYALRLDGPMAW</sequence>
<accession>A0A9P5TB60</accession>
<keyword evidence="1" id="KW-0472">Membrane</keyword>
<organism evidence="2 3">
    <name type="scientific">Russula ochroleuca</name>
    <dbReference type="NCBI Taxonomy" id="152965"/>
    <lineage>
        <taxon>Eukaryota</taxon>
        <taxon>Fungi</taxon>
        <taxon>Dikarya</taxon>
        <taxon>Basidiomycota</taxon>
        <taxon>Agaricomycotina</taxon>
        <taxon>Agaricomycetes</taxon>
        <taxon>Russulales</taxon>
        <taxon>Russulaceae</taxon>
        <taxon>Russula</taxon>
    </lineage>
</organism>
<name>A0A9P5TB60_9AGAM</name>
<gene>
    <name evidence="2" type="ORF">DFH94DRAFT_679924</name>
</gene>
<comment type="caution">
    <text evidence="2">The sequence shown here is derived from an EMBL/GenBank/DDBJ whole genome shotgun (WGS) entry which is preliminary data.</text>
</comment>
<evidence type="ECO:0000313" key="3">
    <source>
        <dbReference type="Proteomes" id="UP000759537"/>
    </source>
</evidence>
<protein>
    <submittedName>
        <fullName evidence="2">Uncharacterized protein</fullName>
    </submittedName>
</protein>
<feature type="transmembrane region" description="Helical" evidence="1">
    <location>
        <begin position="199"/>
        <end position="219"/>
    </location>
</feature>
<keyword evidence="1" id="KW-0812">Transmembrane</keyword>
<dbReference type="EMBL" id="WHVB01000004">
    <property type="protein sequence ID" value="KAF8483378.1"/>
    <property type="molecule type" value="Genomic_DNA"/>
</dbReference>
<evidence type="ECO:0000313" key="2">
    <source>
        <dbReference type="EMBL" id="KAF8483378.1"/>
    </source>
</evidence>